<dbReference type="InterPro" id="IPR002173">
    <property type="entry name" value="Carboh/pur_kinase_PfkB_CS"/>
</dbReference>
<feature type="binding site" evidence="13">
    <location>
        <position position="252"/>
    </location>
    <ligand>
        <name>substrate</name>
    </ligand>
</feature>
<gene>
    <name evidence="13 15" type="primary">rbsK</name>
    <name evidence="15" type="ORF">GM418_11680</name>
</gene>
<dbReference type="KEGG" id="mcos:GM418_11680"/>
<feature type="binding site" evidence="13">
    <location>
        <position position="246"/>
    </location>
    <ligand>
        <name>K(+)</name>
        <dbReference type="ChEBI" id="CHEBI:29103"/>
    </ligand>
</feature>
<feature type="domain" description="Carbohydrate kinase PfkB" evidence="14">
    <location>
        <begin position="1"/>
        <end position="293"/>
    </location>
</feature>
<dbReference type="GO" id="GO:0019303">
    <property type="term" value="P:D-ribose catabolic process"/>
    <property type="evidence" value="ECO:0007669"/>
    <property type="project" value="UniProtKB-UniRule"/>
</dbReference>
<evidence type="ECO:0000256" key="6">
    <source>
        <dbReference type="ARBA" id="ARBA00022723"/>
    </source>
</evidence>
<dbReference type="PANTHER" id="PTHR10584:SF166">
    <property type="entry name" value="RIBOKINASE"/>
    <property type="match status" value="1"/>
</dbReference>
<dbReference type="EC" id="2.7.1.15" evidence="2 13"/>
<reference evidence="15 16" key="1">
    <citation type="submission" date="2019-11" db="EMBL/GenBank/DDBJ databases">
        <authorList>
            <person name="Zheng R.K."/>
            <person name="Sun C.M."/>
        </authorList>
    </citation>
    <scope>NUCLEOTIDE SEQUENCE [LARGE SCALE GENOMIC DNA]</scope>
    <source>
        <strain evidence="15 16">WC007</strain>
    </source>
</reference>
<accession>A0A6I6JVW1</accession>
<keyword evidence="12 13" id="KW-0119">Carbohydrate metabolism</keyword>
<feature type="binding site" evidence="13">
    <location>
        <position position="285"/>
    </location>
    <ligand>
        <name>K(+)</name>
        <dbReference type="ChEBI" id="CHEBI:29103"/>
    </ligand>
</feature>
<proteinExistence type="inferred from homology"/>
<dbReference type="GO" id="GO:0005524">
    <property type="term" value="F:ATP binding"/>
    <property type="evidence" value="ECO:0007669"/>
    <property type="project" value="UniProtKB-UniRule"/>
</dbReference>
<sequence>MNKILVVGSSNTDMVIKTSKFPAPGETILGGDFFMNAGGKGANQAVAAKRLGGNVSFLGKIGDDIFGKQALQNLKDDGIDVEPVRINKDNPSGIALITIDAKGENSIVVAPGANETLLPEDIDEKINEIESSDFILLQLEIPLSTVNYITEIASGKGKKVVLNPAPADKLSDALLVNLYMLIPNETEAELLTGICVKDEKTAEQAAQYLKNKGVQIVIITMGSKGAFVLSDEFKGMIEAPEVTAVDTTSAGDTFCGALVAKLSNGINLKKAIEFATAAAAICVTRMGAQMSIPSEKEVSEFFN</sequence>
<feature type="binding site" evidence="13">
    <location>
        <begin position="251"/>
        <end position="252"/>
    </location>
    <ligand>
        <name>ATP</name>
        <dbReference type="ChEBI" id="CHEBI:30616"/>
    </ligand>
</feature>
<evidence type="ECO:0000256" key="2">
    <source>
        <dbReference type="ARBA" id="ARBA00012035"/>
    </source>
</evidence>
<feature type="binding site" evidence="13">
    <location>
        <begin position="11"/>
        <end position="13"/>
    </location>
    <ligand>
        <name>substrate</name>
    </ligand>
</feature>
<evidence type="ECO:0000313" key="16">
    <source>
        <dbReference type="Proteomes" id="UP000428260"/>
    </source>
</evidence>
<evidence type="ECO:0000256" key="10">
    <source>
        <dbReference type="ARBA" id="ARBA00022842"/>
    </source>
</evidence>
<feature type="binding site" evidence="13">
    <location>
        <position position="184"/>
    </location>
    <ligand>
        <name>ATP</name>
        <dbReference type="ChEBI" id="CHEBI:30616"/>
    </ligand>
</feature>
<dbReference type="InterPro" id="IPR002139">
    <property type="entry name" value="Ribo/fructo_kinase"/>
</dbReference>
<evidence type="ECO:0000256" key="4">
    <source>
        <dbReference type="ARBA" id="ARBA00022490"/>
    </source>
</evidence>
<dbReference type="GO" id="GO:0004747">
    <property type="term" value="F:ribokinase activity"/>
    <property type="evidence" value="ECO:0007669"/>
    <property type="project" value="UniProtKB-UniRule"/>
</dbReference>
<evidence type="ECO:0000256" key="12">
    <source>
        <dbReference type="ARBA" id="ARBA00023277"/>
    </source>
</evidence>
<evidence type="ECO:0000256" key="1">
    <source>
        <dbReference type="ARBA" id="ARBA00005380"/>
    </source>
</evidence>
<keyword evidence="4 13" id="KW-0963">Cytoplasm</keyword>
<dbReference type="FunFam" id="3.40.1190.20:FF:000012">
    <property type="entry name" value="Ribokinase"/>
    <property type="match status" value="1"/>
</dbReference>
<feature type="binding site" evidence="13">
    <location>
        <position position="291"/>
    </location>
    <ligand>
        <name>K(+)</name>
        <dbReference type="ChEBI" id="CHEBI:29103"/>
    </ligand>
</feature>
<keyword evidence="6 13" id="KW-0479">Metal-binding</keyword>
<comment type="activity regulation">
    <text evidence="13">Activated by a monovalent cation that binds near, but not in, the active site. The most likely occupant of the site in vivo is potassium. Ion binding induces a conformational change that may alter substrate affinity.</text>
</comment>
<comment type="similarity">
    <text evidence="1">Belongs to the carbohydrate kinase pfkB family.</text>
</comment>
<dbReference type="Proteomes" id="UP000428260">
    <property type="component" value="Chromosome"/>
</dbReference>
<feature type="binding site" evidence="13">
    <location>
        <begin position="39"/>
        <end position="43"/>
    </location>
    <ligand>
        <name>substrate</name>
    </ligand>
</feature>
<comment type="catalytic activity">
    <reaction evidence="13">
        <text>D-ribose + ATP = D-ribose 5-phosphate + ADP + H(+)</text>
        <dbReference type="Rhea" id="RHEA:13697"/>
        <dbReference type="ChEBI" id="CHEBI:15378"/>
        <dbReference type="ChEBI" id="CHEBI:30616"/>
        <dbReference type="ChEBI" id="CHEBI:47013"/>
        <dbReference type="ChEBI" id="CHEBI:78346"/>
        <dbReference type="ChEBI" id="CHEBI:456216"/>
        <dbReference type="EC" id="2.7.1.15"/>
    </reaction>
</comment>
<feature type="binding site" evidence="13">
    <location>
        <position position="140"/>
    </location>
    <ligand>
        <name>substrate</name>
    </ligand>
</feature>
<comment type="function">
    <text evidence="13">Catalyzes the phosphorylation of ribose at O-5 in a reaction requiring ATP and magnesium. The resulting D-ribose-5-phosphate can then be used either for sythesis of nucleotides, histidine, and tryptophan, or as a component of the pentose phosphate pathway.</text>
</comment>
<comment type="subcellular location">
    <subcellularLocation>
        <location evidence="13">Cytoplasm</location>
    </subcellularLocation>
</comment>
<dbReference type="InterPro" id="IPR011877">
    <property type="entry name" value="Ribokinase"/>
</dbReference>
<feature type="active site" description="Proton acceptor" evidence="13">
    <location>
        <position position="252"/>
    </location>
</feature>
<dbReference type="AlphaFoldDB" id="A0A6I6JVW1"/>
<evidence type="ECO:0000256" key="9">
    <source>
        <dbReference type="ARBA" id="ARBA00022840"/>
    </source>
</evidence>
<evidence type="ECO:0000256" key="3">
    <source>
        <dbReference type="ARBA" id="ARBA00016943"/>
    </source>
</evidence>
<keyword evidence="5 13" id="KW-0808">Transferase</keyword>
<dbReference type="GO" id="GO:0005829">
    <property type="term" value="C:cytosol"/>
    <property type="evidence" value="ECO:0007669"/>
    <property type="project" value="TreeGrafter"/>
</dbReference>
<evidence type="ECO:0000256" key="7">
    <source>
        <dbReference type="ARBA" id="ARBA00022741"/>
    </source>
</evidence>
<feature type="binding site" evidence="13">
    <location>
        <position position="282"/>
    </location>
    <ligand>
        <name>K(+)</name>
        <dbReference type="ChEBI" id="CHEBI:29103"/>
    </ligand>
</feature>
<keyword evidence="8 13" id="KW-0418">Kinase</keyword>
<dbReference type="EMBL" id="CP046401">
    <property type="protein sequence ID" value="QGY44292.1"/>
    <property type="molecule type" value="Genomic_DNA"/>
</dbReference>
<evidence type="ECO:0000256" key="11">
    <source>
        <dbReference type="ARBA" id="ARBA00022958"/>
    </source>
</evidence>
<organism evidence="15 16">
    <name type="scientific">Maribellus comscasis</name>
    <dbReference type="NCBI Taxonomy" id="2681766"/>
    <lineage>
        <taxon>Bacteria</taxon>
        <taxon>Pseudomonadati</taxon>
        <taxon>Bacteroidota</taxon>
        <taxon>Bacteroidia</taxon>
        <taxon>Marinilabiliales</taxon>
        <taxon>Prolixibacteraceae</taxon>
        <taxon>Maribellus</taxon>
    </lineage>
</organism>
<feature type="binding site" evidence="13">
    <location>
        <begin position="220"/>
        <end position="225"/>
    </location>
    <ligand>
        <name>ATP</name>
        <dbReference type="ChEBI" id="CHEBI:30616"/>
    </ligand>
</feature>
<dbReference type="HAMAP" id="MF_01987">
    <property type="entry name" value="Ribokinase"/>
    <property type="match status" value="1"/>
</dbReference>
<name>A0A6I6JVW1_9BACT</name>
<evidence type="ECO:0000256" key="8">
    <source>
        <dbReference type="ARBA" id="ARBA00022777"/>
    </source>
</evidence>
<dbReference type="SUPFAM" id="SSF53613">
    <property type="entry name" value="Ribokinase-like"/>
    <property type="match status" value="1"/>
</dbReference>
<dbReference type="PROSITE" id="PS00584">
    <property type="entry name" value="PFKB_KINASES_2"/>
    <property type="match status" value="1"/>
</dbReference>
<keyword evidence="16" id="KW-1185">Reference proteome</keyword>
<protein>
    <recommendedName>
        <fullName evidence="3 13">Ribokinase</fullName>
        <shortName evidence="13">RK</shortName>
        <ecNumber evidence="2 13">2.7.1.15</ecNumber>
    </recommendedName>
</protein>
<evidence type="ECO:0000313" key="15">
    <source>
        <dbReference type="EMBL" id="QGY44292.1"/>
    </source>
</evidence>
<dbReference type="NCBIfam" id="TIGR02152">
    <property type="entry name" value="D_ribokin_bact"/>
    <property type="match status" value="1"/>
</dbReference>
<comment type="pathway">
    <text evidence="13">Carbohydrate metabolism; D-ribose degradation; D-ribose 5-phosphate from beta-D-ribopyranose: step 2/2.</text>
</comment>
<comment type="caution">
    <text evidence="13">Lacks conserved residue(s) required for the propagation of feature annotation.</text>
</comment>
<evidence type="ECO:0000256" key="13">
    <source>
        <dbReference type="HAMAP-Rule" id="MF_01987"/>
    </source>
</evidence>
<evidence type="ECO:0000259" key="14">
    <source>
        <dbReference type="Pfam" id="PF00294"/>
    </source>
</evidence>
<comment type="similarity">
    <text evidence="13">Belongs to the carbohydrate kinase PfkB family. Ribokinase subfamily.</text>
</comment>
<dbReference type="PRINTS" id="PR00990">
    <property type="entry name" value="RIBOKINASE"/>
</dbReference>
<comment type="subunit">
    <text evidence="13">Homodimer.</text>
</comment>
<dbReference type="PANTHER" id="PTHR10584">
    <property type="entry name" value="SUGAR KINASE"/>
    <property type="match status" value="1"/>
</dbReference>
<dbReference type="Gene3D" id="3.40.1190.20">
    <property type="match status" value="1"/>
</dbReference>
<keyword evidence="10 13" id="KW-0460">Magnesium</keyword>
<dbReference type="Pfam" id="PF00294">
    <property type="entry name" value="PfkB"/>
    <property type="match status" value="1"/>
</dbReference>
<feature type="binding site" evidence="13">
    <location>
        <position position="287"/>
    </location>
    <ligand>
        <name>K(+)</name>
        <dbReference type="ChEBI" id="CHEBI:29103"/>
    </ligand>
</feature>
<dbReference type="RefSeq" id="WP_158866239.1">
    <property type="nucleotide sequence ID" value="NZ_CP046401.1"/>
</dbReference>
<keyword evidence="9 13" id="KW-0067">ATP-binding</keyword>
<feature type="binding site" evidence="13">
    <location>
        <position position="248"/>
    </location>
    <ligand>
        <name>K(+)</name>
        <dbReference type="ChEBI" id="CHEBI:29103"/>
    </ligand>
</feature>
<comment type="cofactor">
    <cofactor evidence="13">
        <name>Mg(2+)</name>
        <dbReference type="ChEBI" id="CHEBI:18420"/>
    </cofactor>
    <text evidence="13">Requires a divalent cation, most likely magnesium in vivo, as an electrophilic catalyst to aid phosphoryl group transfer. It is the chelate of the metal and the nucleotide that is the actual substrate.</text>
</comment>
<evidence type="ECO:0000256" key="5">
    <source>
        <dbReference type="ARBA" id="ARBA00022679"/>
    </source>
</evidence>
<dbReference type="InterPro" id="IPR011611">
    <property type="entry name" value="PfkB_dom"/>
</dbReference>
<dbReference type="NCBIfam" id="NF008353">
    <property type="entry name" value="PRK11142.1"/>
    <property type="match status" value="1"/>
</dbReference>
<keyword evidence="7 13" id="KW-0547">Nucleotide-binding</keyword>
<dbReference type="GO" id="GO:0046872">
    <property type="term" value="F:metal ion binding"/>
    <property type="evidence" value="ECO:0007669"/>
    <property type="project" value="UniProtKB-KW"/>
</dbReference>
<dbReference type="UniPathway" id="UPA00916">
    <property type="reaction ID" value="UER00889"/>
</dbReference>
<keyword evidence="11 13" id="KW-0630">Potassium</keyword>
<dbReference type="InterPro" id="IPR029056">
    <property type="entry name" value="Ribokinase-like"/>
</dbReference>
<dbReference type="CDD" id="cd01174">
    <property type="entry name" value="ribokinase"/>
    <property type="match status" value="1"/>
</dbReference>